<reference evidence="1" key="1">
    <citation type="journal article" date="2020" name="Stud. Mycol.">
        <title>101 Dothideomycetes genomes: a test case for predicting lifestyles and emergence of pathogens.</title>
        <authorList>
            <person name="Haridas S."/>
            <person name="Albert R."/>
            <person name="Binder M."/>
            <person name="Bloem J."/>
            <person name="Labutti K."/>
            <person name="Salamov A."/>
            <person name="Andreopoulos B."/>
            <person name="Baker S."/>
            <person name="Barry K."/>
            <person name="Bills G."/>
            <person name="Bluhm B."/>
            <person name="Cannon C."/>
            <person name="Castanera R."/>
            <person name="Culley D."/>
            <person name="Daum C."/>
            <person name="Ezra D."/>
            <person name="Gonzalez J."/>
            <person name="Henrissat B."/>
            <person name="Kuo A."/>
            <person name="Liang C."/>
            <person name="Lipzen A."/>
            <person name="Lutzoni F."/>
            <person name="Magnuson J."/>
            <person name="Mondo S."/>
            <person name="Nolan M."/>
            <person name="Ohm R."/>
            <person name="Pangilinan J."/>
            <person name="Park H.-J."/>
            <person name="Ramirez L."/>
            <person name="Alfaro M."/>
            <person name="Sun H."/>
            <person name="Tritt A."/>
            <person name="Yoshinaga Y."/>
            <person name="Zwiers L.-H."/>
            <person name="Turgeon B."/>
            <person name="Goodwin S."/>
            <person name="Spatafora J."/>
            <person name="Crous P."/>
            <person name="Grigoriev I."/>
        </authorList>
    </citation>
    <scope>NUCLEOTIDE SEQUENCE</scope>
    <source>
        <strain evidence="1">CBS 675.92</strain>
    </source>
</reference>
<sequence length="197" mass="21865">MRKVDAELDVPSTADCRSILLRLTTTIRLDFLRPSISFLVRHGILAAVDWARTCIGRFRSARLDDAFDLTPQIFHLGQPATECKAPARGHGGRATNSWRPPFSPWLCRTKPVSPMAVGTCAAHFTNLCFKSVPIPNQLWTVHEQVKGIFISRLSIVRLSSSLTALRSLLLLIRTVRTRSLVSLSPLLFIHLLAPSSA</sequence>
<dbReference type="EMBL" id="ML977003">
    <property type="protein sequence ID" value="KAF1953646.1"/>
    <property type="molecule type" value="Genomic_DNA"/>
</dbReference>
<organism evidence="1 2">
    <name type="scientific">Byssothecium circinans</name>
    <dbReference type="NCBI Taxonomy" id="147558"/>
    <lineage>
        <taxon>Eukaryota</taxon>
        <taxon>Fungi</taxon>
        <taxon>Dikarya</taxon>
        <taxon>Ascomycota</taxon>
        <taxon>Pezizomycotina</taxon>
        <taxon>Dothideomycetes</taxon>
        <taxon>Pleosporomycetidae</taxon>
        <taxon>Pleosporales</taxon>
        <taxon>Massarineae</taxon>
        <taxon>Massarinaceae</taxon>
        <taxon>Byssothecium</taxon>
    </lineage>
</organism>
<proteinExistence type="predicted"/>
<name>A0A6A5TSE2_9PLEO</name>
<gene>
    <name evidence="1" type="ORF">CC80DRAFT_143200</name>
</gene>
<protein>
    <submittedName>
        <fullName evidence="1">Uncharacterized protein</fullName>
    </submittedName>
</protein>
<evidence type="ECO:0000313" key="1">
    <source>
        <dbReference type="EMBL" id="KAF1953646.1"/>
    </source>
</evidence>
<evidence type="ECO:0000313" key="2">
    <source>
        <dbReference type="Proteomes" id="UP000800035"/>
    </source>
</evidence>
<dbReference type="AlphaFoldDB" id="A0A6A5TSE2"/>
<keyword evidence="2" id="KW-1185">Reference proteome</keyword>
<accession>A0A6A5TSE2</accession>
<dbReference type="Proteomes" id="UP000800035">
    <property type="component" value="Unassembled WGS sequence"/>
</dbReference>